<dbReference type="InterPro" id="IPR044086">
    <property type="entry name" value="LUC3-like"/>
</dbReference>
<dbReference type="SUPFAM" id="SSF53720">
    <property type="entry name" value="ALDH-like"/>
    <property type="match status" value="1"/>
</dbReference>
<dbReference type="InterPro" id="IPR016161">
    <property type="entry name" value="Ald_DH/histidinol_DH"/>
</dbReference>
<dbReference type="GO" id="GO:0004029">
    <property type="term" value="F:aldehyde dehydrogenase (NAD+) activity"/>
    <property type="evidence" value="ECO:0007669"/>
    <property type="project" value="UniProtKB-EC"/>
</dbReference>
<comment type="similarity">
    <text evidence="1 6">Belongs to the aldehyde dehydrogenase family.</text>
</comment>
<dbReference type="InterPro" id="IPR016163">
    <property type="entry name" value="Ald_DH_C"/>
</dbReference>
<dbReference type="Proteomes" id="UP000566819">
    <property type="component" value="Unassembled WGS sequence"/>
</dbReference>
<dbReference type="EMBL" id="JAAMPI010000483">
    <property type="protein sequence ID" value="KAF4631036.1"/>
    <property type="molecule type" value="Genomic_DNA"/>
</dbReference>
<organism evidence="8 9">
    <name type="scientific">Cudoniella acicularis</name>
    <dbReference type="NCBI Taxonomy" id="354080"/>
    <lineage>
        <taxon>Eukaryota</taxon>
        <taxon>Fungi</taxon>
        <taxon>Dikarya</taxon>
        <taxon>Ascomycota</taxon>
        <taxon>Pezizomycotina</taxon>
        <taxon>Leotiomycetes</taxon>
        <taxon>Helotiales</taxon>
        <taxon>Tricladiaceae</taxon>
        <taxon>Cudoniella</taxon>
    </lineage>
</organism>
<gene>
    <name evidence="8" type="ORF">G7Y89_g7095</name>
</gene>
<evidence type="ECO:0000256" key="2">
    <source>
        <dbReference type="ARBA" id="ARBA00023002"/>
    </source>
</evidence>
<dbReference type="PANTHER" id="PTHR11699">
    <property type="entry name" value="ALDEHYDE DEHYDROGENASE-RELATED"/>
    <property type="match status" value="1"/>
</dbReference>
<evidence type="ECO:0000256" key="3">
    <source>
        <dbReference type="ARBA" id="ARBA00024226"/>
    </source>
</evidence>
<feature type="active site" evidence="5">
    <location>
        <position position="252"/>
    </location>
</feature>
<evidence type="ECO:0000256" key="5">
    <source>
        <dbReference type="PROSITE-ProRule" id="PRU10007"/>
    </source>
</evidence>
<reference evidence="8 9" key="1">
    <citation type="submission" date="2020-03" db="EMBL/GenBank/DDBJ databases">
        <title>Draft Genome Sequence of Cudoniella acicularis.</title>
        <authorList>
            <person name="Buettner E."/>
            <person name="Kellner H."/>
        </authorList>
    </citation>
    <scope>NUCLEOTIDE SEQUENCE [LARGE SCALE GENOMIC DNA]</scope>
    <source>
        <strain evidence="8 9">DSM 108380</strain>
    </source>
</reference>
<dbReference type="Pfam" id="PF00171">
    <property type="entry name" value="Aldedh"/>
    <property type="match status" value="1"/>
</dbReference>
<comment type="catalytic activity">
    <reaction evidence="4">
        <text>an aldehyde + NAD(+) + H2O = a carboxylate + NADH + 2 H(+)</text>
        <dbReference type="Rhea" id="RHEA:16185"/>
        <dbReference type="ChEBI" id="CHEBI:15377"/>
        <dbReference type="ChEBI" id="CHEBI:15378"/>
        <dbReference type="ChEBI" id="CHEBI:17478"/>
        <dbReference type="ChEBI" id="CHEBI:29067"/>
        <dbReference type="ChEBI" id="CHEBI:57540"/>
        <dbReference type="ChEBI" id="CHEBI:57945"/>
        <dbReference type="EC" id="1.2.1.3"/>
    </reaction>
</comment>
<dbReference type="InterPro" id="IPR016162">
    <property type="entry name" value="Ald_DH_N"/>
</dbReference>
<comment type="caution">
    <text evidence="8">The sequence shown here is derived from an EMBL/GenBank/DDBJ whole genome shotgun (WGS) entry which is preliminary data.</text>
</comment>
<dbReference type="CDD" id="cd07106">
    <property type="entry name" value="ALDH_AldA-AAD23400"/>
    <property type="match status" value="1"/>
</dbReference>
<dbReference type="PROSITE" id="PS00687">
    <property type="entry name" value="ALDEHYDE_DEHYDR_GLU"/>
    <property type="match status" value="1"/>
</dbReference>
<accession>A0A8H4RKR4</accession>
<evidence type="ECO:0000256" key="4">
    <source>
        <dbReference type="ARBA" id="ARBA00049194"/>
    </source>
</evidence>
<dbReference type="EC" id="1.2.1.3" evidence="3"/>
<feature type="domain" description="Aldehyde dehydrogenase" evidence="7">
    <location>
        <begin position="34"/>
        <end position="474"/>
    </location>
</feature>
<dbReference type="InterPro" id="IPR015590">
    <property type="entry name" value="Aldehyde_DH_dom"/>
</dbReference>
<dbReference type="AlphaFoldDB" id="A0A8H4RKR4"/>
<evidence type="ECO:0000256" key="1">
    <source>
        <dbReference type="ARBA" id="ARBA00009986"/>
    </source>
</evidence>
<keyword evidence="9" id="KW-1185">Reference proteome</keyword>
<dbReference type="OrthoDB" id="310895at2759"/>
<dbReference type="Gene3D" id="3.40.309.10">
    <property type="entry name" value="Aldehyde Dehydrogenase, Chain A, domain 2"/>
    <property type="match status" value="1"/>
</dbReference>
<dbReference type="Gene3D" id="3.40.605.10">
    <property type="entry name" value="Aldehyde Dehydrogenase, Chain A, domain 1"/>
    <property type="match status" value="1"/>
</dbReference>
<protein>
    <recommendedName>
        <fullName evidence="3">aldehyde dehydrogenase (NAD(+))</fullName>
        <ecNumber evidence="3">1.2.1.3</ecNumber>
    </recommendedName>
</protein>
<dbReference type="InterPro" id="IPR029510">
    <property type="entry name" value="Ald_DH_CS_GLU"/>
</dbReference>
<name>A0A8H4RKR4_9HELO</name>
<evidence type="ECO:0000313" key="8">
    <source>
        <dbReference type="EMBL" id="KAF4631036.1"/>
    </source>
</evidence>
<proteinExistence type="inferred from homology"/>
<keyword evidence="2 6" id="KW-0560">Oxidoreductase</keyword>
<evidence type="ECO:0000256" key="6">
    <source>
        <dbReference type="RuleBase" id="RU003345"/>
    </source>
</evidence>
<dbReference type="FunFam" id="3.40.605.10:FF:000007">
    <property type="entry name" value="NAD/NADP-dependent betaine aldehyde dehydrogenase"/>
    <property type="match status" value="1"/>
</dbReference>
<evidence type="ECO:0000313" key="9">
    <source>
        <dbReference type="Proteomes" id="UP000566819"/>
    </source>
</evidence>
<evidence type="ECO:0000259" key="7">
    <source>
        <dbReference type="Pfam" id="PF00171"/>
    </source>
</evidence>
<sequence length="488" mass="53143">MTTTNGTTAKTWDFTHFTNSVAGVPRGSPDIHHGINPSDGKPLWDVPIASANDLDDAVKAAQKAFKTWSKTTWAERQAILIKISEEYGKYGEEMGNIVRLEGGKPTPFANGEAVNSAQGLKYYAPFEEEVIEEDADIRLTMRHVPKGVIGAILPWNFPLAIAMNKVGPALLTGNCIIVKPSPFTPYSILKFAEIAQQFLPPGVLQALNGDNTMGPMMCEHPDIQVITFTGSSATGKKVMATAAKTLKDVTLELGGNSASVICPDVDVEKIASQVALGAFFNSGQLCVAAKRLYVHKDVYPEFLKALTEVVKNWKTGPTSEDVMLGPVQNEMQHRIVKEFFEDCASNNYDFALPGKVGDGADGFVIQPAIIDNPPDSARIVREEQFGPIVPVMIWETEEDLISRVNNTQTGLGGSVWSADLERARRIGTQIEAGTIWINSFEKPLPQAYFSGFKESGIGGEGGRHGLYHYVNTQVIHQYKVDVGKSSKL</sequence>